<keyword evidence="1" id="KW-0732">Signal</keyword>
<reference evidence="3" key="1">
    <citation type="journal article" date="2019" name="Int. J. Syst. Evol. Microbiol.">
        <title>The Global Catalogue of Microorganisms (GCM) 10K type strain sequencing project: providing services to taxonomists for standard genome sequencing and annotation.</title>
        <authorList>
            <consortium name="The Broad Institute Genomics Platform"/>
            <consortium name="The Broad Institute Genome Sequencing Center for Infectious Disease"/>
            <person name="Wu L."/>
            <person name="Ma J."/>
        </authorList>
    </citation>
    <scope>NUCLEOTIDE SEQUENCE [LARGE SCALE GENOMIC DNA]</scope>
    <source>
        <strain evidence="3">CGMCC 1.16326</strain>
    </source>
</reference>
<sequence length="83" mass="9345">MLKIAIAAIGFAAISLATAPAFAQGGKKGQDEFLGVDLDTGRTYYDGRNDGKYCLYKTVRVFNRYTGYYENRRVRRCGRGLYM</sequence>
<name>A0ABW0H3T0_9HYPH</name>
<feature type="chain" id="PRO_5045731692" evidence="1">
    <location>
        <begin position="24"/>
        <end position="83"/>
    </location>
</feature>
<dbReference type="EMBL" id="JBHSLV010000007">
    <property type="protein sequence ID" value="MFC5391776.1"/>
    <property type="molecule type" value="Genomic_DNA"/>
</dbReference>
<evidence type="ECO:0000256" key="1">
    <source>
        <dbReference type="SAM" id="SignalP"/>
    </source>
</evidence>
<evidence type="ECO:0000313" key="2">
    <source>
        <dbReference type="EMBL" id="MFC5391776.1"/>
    </source>
</evidence>
<evidence type="ECO:0000313" key="3">
    <source>
        <dbReference type="Proteomes" id="UP001596104"/>
    </source>
</evidence>
<feature type="signal peptide" evidence="1">
    <location>
        <begin position="1"/>
        <end position="23"/>
    </location>
</feature>
<keyword evidence="3" id="KW-1185">Reference proteome</keyword>
<comment type="caution">
    <text evidence="2">The sequence shown here is derived from an EMBL/GenBank/DDBJ whole genome shotgun (WGS) entry which is preliminary data.</text>
</comment>
<gene>
    <name evidence="2" type="ORF">ACFPPC_03885</name>
</gene>
<accession>A0ABW0H3T0</accession>
<proteinExistence type="predicted"/>
<protein>
    <submittedName>
        <fullName evidence="2">Uncharacterized protein</fullName>
    </submittedName>
</protein>
<dbReference type="RefSeq" id="WP_377006554.1">
    <property type="nucleotide sequence ID" value="NZ_JBHSLV010000007.1"/>
</dbReference>
<organism evidence="2 3">
    <name type="scientific">Bosea vestrisii</name>
    <dbReference type="NCBI Taxonomy" id="151416"/>
    <lineage>
        <taxon>Bacteria</taxon>
        <taxon>Pseudomonadati</taxon>
        <taxon>Pseudomonadota</taxon>
        <taxon>Alphaproteobacteria</taxon>
        <taxon>Hyphomicrobiales</taxon>
        <taxon>Boseaceae</taxon>
        <taxon>Bosea</taxon>
    </lineage>
</organism>
<dbReference type="Proteomes" id="UP001596104">
    <property type="component" value="Unassembled WGS sequence"/>
</dbReference>